<name>A0A6C0JKI3_9ZZZZ</name>
<dbReference type="EMBL" id="MN740431">
    <property type="protein sequence ID" value="QHU06172.1"/>
    <property type="molecule type" value="Genomic_DNA"/>
</dbReference>
<keyword evidence="1" id="KW-0472">Membrane</keyword>
<organism evidence="2">
    <name type="scientific">viral metagenome</name>
    <dbReference type="NCBI Taxonomy" id="1070528"/>
    <lineage>
        <taxon>unclassified sequences</taxon>
        <taxon>metagenomes</taxon>
        <taxon>organismal metagenomes</taxon>
    </lineage>
</organism>
<protein>
    <submittedName>
        <fullName evidence="2">Uncharacterized protein</fullName>
    </submittedName>
</protein>
<keyword evidence="1" id="KW-0812">Transmembrane</keyword>
<dbReference type="AlphaFoldDB" id="A0A6C0JKI3"/>
<proteinExistence type="predicted"/>
<accession>A0A6C0JKI3</accession>
<evidence type="ECO:0000256" key="1">
    <source>
        <dbReference type="SAM" id="Phobius"/>
    </source>
</evidence>
<feature type="transmembrane region" description="Helical" evidence="1">
    <location>
        <begin position="14"/>
        <end position="36"/>
    </location>
</feature>
<sequence>MKTRFFSKLKANNIYFYLLVLLMIIFILYLGIYFIYINTLSRLHTIQTKKWIIEMTDNIILGVKNRSNLHKVQQTKIDNISFYYNYFFFHTKKYTLYTLFNLNNKLSNSIVLNVYLYNFEKNTTEQSQIILNFDEMKTKKEGNELIIQLGNSYMQKINMITNKMEIYVNSPKINYSFELNIDDYTTNQPTFIPRYDFIKNINRPYYPITSTPGEWCSDNPMIGKIINGKLNSEHITSGNFWFDNYIGVNDHFLSSYIWNVILNDDWLIYVLWFGEYENQNKTVCFIIKNRKTDTVIRSGFGEGAIPSYFRPLNNLIDPIKSDYITNKKIGVIDYDSFTSYFETNEISVKFESIKGEGHRVFLYDYYKDKENKHYDNKLEIINNYKYVEYVNMVNIEIKYNNETVNFKERCVIDAMFKVDKNLPNSF</sequence>
<reference evidence="2" key="1">
    <citation type="journal article" date="2020" name="Nature">
        <title>Giant virus diversity and host interactions through global metagenomics.</title>
        <authorList>
            <person name="Schulz F."/>
            <person name="Roux S."/>
            <person name="Paez-Espino D."/>
            <person name="Jungbluth S."/>
            <person name="Walsh D.A."/>
            <person name="Denef V.J."/>
            <person name="McMahon K.D."/>
            <person name="Konstantinidis K.T."/>
            <person name="Eloe-Fadrosh E.A."/>
            <person name="Kyrpides N.C."/>
            <person name="Woyke T."/>
        </authorList>
    </citation>
    <scope>NUCLEOTIDE SEQUENCE</scope>
    <source>
        <strain evidence="2">GVMAG-M-3300027747-57</strain>
    </source>
</reference>
<evidence type="ECO:0000313" key="2">
    <source>
        <dbReference type="EMBL" id="QHU06172.1"/>
    </source>
</evidence>
<keyword evidence="1" id="KW-1133">Transmembrane helix</keyword>